<dbReference type="SUPFAM" id="SSF140459">
    <property type="entry name" value="PE/PPE dimer-like"/>
    <property type="match status" value="1"/>
</dbReference>
<dbReference type="FunFam" id="1.20.1260.20:FF:000001">
    <property type="entry name" value="PPE family protein PPE41"/>
    <property type="match status" value="1"/>
</dbReference>
<sequence>MLDFGALSPEVNSSRMYAGPGSLPLMASASAWQALAGQLESVRRGYTATISELEGQAWSGDASASMAGAVQPYLDWIAETAAQADEAATRARAAIAAYEAAFTATVPPAVVAANRAQYQALVRANLFGQYTAAVAAIESDYAEMWAQDAQAMYGYARASSAATALTPFTEPPQTTSAAAQANQGAALAAVAASTSASNSQSTLAQLVNVIPRELGSLAGVSSTSSSSSLLSTVSEFNTLSSPSNLGAGFARTIFSGASFLAGAYRSLLQAKDLPQIASEDAAAAAAAGRGAVKAAALAPAGSVIAGAGRAAPIGGLSVPPSWASSAPVASVVEEPHWLSEAELSATPAGLSHTPGAGPMMGTSASGSRWGHATVNNVLRVPSRGFKMPRPVLGG</sequence>
<proteinExistence type="inferred from homology"/>
<dbReference type="Gene3D" id="1.20.1260.20">
    <property type="entry name" value="PPE superfamily"/>
    <property type="match status" value="1"/>
</dbReference>
<evidence type="ECO:0000259" key="4">
    <source>
        <dbReference type="Pfam" id="PF12484"/>
    </source>
</evidence>
<dbReference type="EMBL" id="CP059165">
    <property type="protein sequence ID" value="QLL09680.1"/>
    <property type="molecule type" value="Genomic_DNA"/>
</dbReference>
<reference evidence="6" key="1">
    <citation type="submission" date="2020-07" db="EMBL/GenBank/DDBJ databases">
        <title>Description of Mycobacterium gordonae subsp. intergordonae subsp.nov. and Mycobacterium gordonae subsp. gordonae subsp. nov.</title>
        <authorList>
            <person name="Yu X."/>
        </authorList>
    </citation>
    <scope>NUCLEOTIDE SEQUENCE [LARGE SCALE GENOMIC DNA]</scope>
    <source>
        <strain evidence="6">24</strain>
    </source>
</reference>
<dbReference type="PANTHER" id="PTHR46766">
    <property type="entry name" value="GLUTAMINE-RICH PROTEIN 2"/>
    <property type="match status" value="1"/>
</dbReference>
<comment type="similarity">
    <text evidence="1">Belongs to the mycobacterial PPE family.</text>
</comment>
<keyword evidence="6" id="KW-1185">Reference proteome</keyword>
<accession>A0A7D6IQS5</accession>
<evidence type="ECO:0000313" key="6">
    <source>
        <dbReference type="Proteomes" id="UP000510682"/>
    </source>
</evidence>
<reference evidence="6" key="3">
    <citation type="submission" date="2023-07" db="EMBL/GenBank/DDBJ databases">
        <title>Description of Mycobacterium gordonae subsp. intergordonae subsp.nov. and Mycobacterium gordonae subsp. gordonae subsp. nov.</title>
        <authorList>
            <person name="Huang H."/>
        </authorList>
    </citation>
    <scope>NUCLEOTIDE SEQUENCE [LARGE SCALE GENOMIC DNA]</scope>
    <source>
        <strain evidence="6">24</strain>
    </source>
</reference>
<dbReference type="Proteomes" id="UP000510682">
    <property type="component" value="Chromosome"/>
</dbReference>
<dbReference type="InterPro" id="IPR038332">
    <property type="entry name" value="PPE_sf"/>
</dbReference>
<dbReference type="Pfam" id="PF00823">
    <property type="entry name" value="PPE"/>
    <property type="match status" value="1"/>
</dbReference>
<evidence type="ECO:0000259" key="3">
    <source>
        <dbReference type="Pfam" id="PF00823"/>
    </source>
</evidence>
<feature type="domain" description="PPE family C-terminal" evidence="4">
    <location>
        <begin position="305"/>
        <end position="390"/>
    </location>
</feature>
<gene>
    <name evidence="5" type="ORF">H0P51_12905</name>
</gene>
<organism evidence="5 6">
    <name type="scientific">Mycobacterium vicinigordonae</name>
    <dbReference type="NCBI Taxonomy" id="1719132"/>
    <lineage>
        <taxon>Bacteria</taxon>
        <taxon>Bacillati</taxon>
        <taxon>Actinomycetota</taxon>
        <taxon>Actinomycetes</taxon>
        <taxon>Mycobacteriales</taxon>
        <taxon>Mycobacteriaceae</taxon>
        <taxon>Mycobacterium</taxon>
    </lineage>
</organism>
<evidence type="ECO:0000256" key="2">
    <source>
        <dbReference type="SAM" id="MobiDB-lite"/>
    </source>
</evidence>
<dbReference type="RefSeq" id="WP_180918426.1">
    <property type="nucleotide sequence ID" value="NZ_CP059165.1"/>
</dbReference>
<feature type="domain" description="PPE" evidence="3">
    <location>
        <begin position="3"/>
        <end position="165"/>
    </location>
</feature>
<feature type="region of interest" description="Disordered" evidence="2">
    <location>
        <begin position="346"/>
        <end position="368"/>
    </location>
</feature>
<dbReference type="GO" id="GO:0052572">
    <property type="term" value="P:response to host immune response"/>
    <property type="evidence" value="ECO:0007669"/>
    <property type="project" value="TreeGrafter"/>
</dbReference>
<evidence type="ECO:0000313" key="5">
    <source>
        <dbReference type="EMBL" id="QLL09680.1"/>
    </source>
</evidence>
<name>A0A7D6IQS5_9MYCO</name>
<dbReference type="InterPro" id="IPR022171">
    <property type="entry name" value="PPE_C"/>
</dbReference>
<reference evidence="5 6" key="2">
    <citation type="submission" date="2020-07" db="EMBL/GenBank/DDBJ databases">
        <authorList>
            <person name="Yu X."/>
        </authorList>
    </citation>
    <scope>NUCLEOTIDE SEQUENCE [LARGE SCALE GENOMIC DNA]</scope>
    <source>
        <strain evidence="6">24</strain>
    </source>
</reference>
<dbReference type="Pfam" id="PF12484">
    <property type="entry name" value="PPE-SVP"/>
    <property type="match status" value="1"/>
</dbReference>
<dbReference type="AlphaFoldDB" id="A0A7D6IQS5"/>
<dbReference type="InterPro" id="IPR000030">
    <property type="entry name" value="PPE_dom"/>
</dbReference>
<dbReference type="PANTHER" id="PTHR46766:SF1">
    <property type="entry name" value="GLUTAMINE-RICH PROTEIN 2"/>
    <property type="match status" value="1"/>
</dbReference>
<evidence type="ECO:0000256" key="1">
    <source>
        <dbReference type="ARBA" id="ARBA00010652"/>
    </source>
</evidence>
<dbReference type="KEGG" id="mgor:H0P51_12905"/>
<protein>
    <submittedName>
        <fullName evidence="5">PPE family protein</fullName>
    </submittedName>
</protein>